<dbReference type="EMBL" id="EQ984588">
    <property type="protein sequence ID" value="EEF23807.1"/>
    <property type="molecule type" value="Genomic_DNA"/>
</dbReference>
<evidence type="ECO:0000313" key="3">
    <source>
        <dbReference type="Proteomes" id="UP000008311"/>
    </source>
</evidence>
<dbReference type="Proteomes" id="UP000008311">
    <property type="component" value="Unassembled WGS sequence"/>
</dbReference>
<keyword evidence="3" id="KW-1185">Reference proteome</keyword>
<organism evidence="2 3">
    <name type="scientific">Ricinus communis</name>
    <name type="common">Castor bean</name>
    <dbReference type="NCBI Taxonomy" id="3988"/>
    <lineage>
        <taxon>Eukaryota</taxon>
        <taxon>Viridiplantae</taxon>
        <taxon>Streptophyta</taxon>
        <taxon>Embryophyta</taxon>
        <taxon>Tracheophyta</taxon>
        <taxon>Spermatophyta</taxon>
        <taxon>Magnoliopsida</taxon>
        <taxon>eudicotyledons</taxon>
        <taxon>Gunneridae</taxon>
        <taxon>Pentapetalae</taxon>
        <taxon>rosids</taxon>
        <taxon>fabids</taxon>
        <taxon>Malpighiales</taxon>
        <taxon>Euphorbiaceae</taxon>
        <taxon>Acalyphoideae</taxon>
        <taxon>Acalypheae</taxon>
        <taxon>Ricinus</taxon>
    </lineage>
</organism>
<name>B9TK07_RICCO</name>
<feature type="region of interest" description="Disordered" evidence="1">
    <location>
        <begin position="1"/>
        <end position="44"/>
    </location>
</feature>
<feature type="compositionally biased region" description="Basic residues" evidence="1">
    <location>
        <begin position="1"/>
        <end position="14"/>
    </location>
</feature>
<protein>
    <submittedName>
        <fullName evidence="2">Uncharacterized protein</fullName>
    </submittedName>
</protein>
<proteinExistence type="predicted"/>
<dbReference type="InParanoid" id="B9TK07"/>
<sequence length="217" mass="22948">MARRMAAARRRGRLPGRVPGALPRPRPPLPSADRRARGGAGGPAGALSADSALLAELRGDVLGHPADLAVGGRDLFAGHAPALHPVFDGLALGEIQAVLVDEAALVLQSGHQLFHGLVEPAALREACSRWKRPPRGGLGRAAIAACLMRRARWIGVSPGGPSSWESLMGRRLARRNALPSPFRKIPAKAGPQVFYRRAPLVAEKAWIPAFAGILRGR</sequence>
<gene>
    <name evidence="2" type="ORF">RCOM_1925200</name>
</gene>
<accession>B9TK07</accession>
<evidence type="ECO:0000256" key="1">
    <source>
        <dbReference type="SAM" id="MobiDB-lite"/>
    </source>
</evidence>
<dbReference type="AlphaFoldDB" id="B9TK07"/>
<reference evidence="3" key="1">
    <citation type="journal article" date="2010" name="Nat. Biotechnol.">
        <title>Draft genome sequence of the oilseed species Ricinus communis.</title>
        <authorList>
            <person name="Chan A.P."/>
            <person name="Crabtree J."/>
            <person name="Zhao Q."/>
            <person name="Lorenzi H."/>
            <person name="Orvis J."/>
            <person name="Puiu D."/>
            <person name="Melake-Berhan A."/>
            <person name="Jones K.M."/>
            <person name="Redman J."/>
            <person name="Chen G."/>
            <person name="Cahoon E.B."/>
            <person name="Gedil M."/>
            <person name="Stanke M."/>
            <person name="Haas B.J."/>
            <person name="Wortman J.R."/>
            <person name="Fraser-Liggett C.M."/>
            <person name="Ravel J."/>
            <person name="Rabinowicz P.D."/>
        </authorList>
    </citation>
    <scope>NUCLEOTIDE SEQUENCE [LARGE SCALE GENOMIC DNA]</scope>
    <source>
        <strain evidence="3">cv. Hale</strain>
    </source>
</reference>
<evidence type="ECO:0000313" key="2">
    <source>
        <dbReference type="EMBL" id="EEF23807.1"/>
    </source>
</evidence>